<dbReference type="Pfam" id="PF01363">
    <property type="entry name" value="FYVE"/>
    <property type="match status" value="1"/>
</dbReference>
<feature type="coiled-coil region" evidence="5">
    <location>
        <begin position="602"/>
        <end position="629"/>
    </location>
</feature>
<dbReference type="PANTHER" id="PTHR39490">
    <property type="entry name" value="ARRESTIN DOMAIN-CONTAINING PROTEIN D"/>
    <property type="match status" value="1"/>
</dbReference>
<feature type="compositionally biased region" description="Polar residues" evidence="6">
    <location>
        <begin position="84"/>
        <end position="98"/>
    </location>
</feature>
<accession>A0A8H4F7B7</accession>
<evidence type="ECO:0000313" key="8">
    <source>
        <dbReference type="EMBL" id="KAF1807515.1"/>
    </source>
</evidence>
<dbReference type="AlphaFoldDB" id="A0A8H4F7B7"/>
<keyword evidence="2 4" id="KW-0863">Zinc-finger</keyword>
<protein>
    <recommendedName>
        <fullName evidence="7">FYVE-type domain-containing protein</fullName>
    </recommendedName>
</protein>
<feature type="compositionally biased region" description="Polar residues" evidence="6">
    <location>
        <begin position="303"/>
        <end position="315"/>
    </location>
</feature>
<dbReference type="Gene3D" id="3.30.40.10">
    <property type="entry name" value="Zinc/RING finger domain, C3HC4 (zinc finger)"/>
    <property type="match status" value="1"/>
</dbReference>
<feature type="region of interest" description="Disordered" evidence="6">
    <location>
        <begin position="408"/>
        <end position="440"/>
    </location>
</feature>
<evidence type="ECO:0000256" key="5">
    <source>
        <dbReference type="SAM" id="Coils"/>
    </source>
</evidence>
<sequence length="825" mass="94860">MLGSTVHNKTILEEEDEEQYMDHDDHIMNLTDTTGIHDNIQYQQGITRLPRHNNNTVPEENEAEPVNGDDDPYLSSSSSSSSSADLSPNSKTRRQQQGGVYASACCVDADSIVDADFDANYASLDDTTAAFQHQQQQSDINSLLPCSSSSLNMYHHQHRRLPSTSTSTCSSYTSRMMLLDEDIMSSAMTAATSNTSTATNTTTATYAHHDTTDSILMKQALKQAQQRKRRESIGEVVATRKRPASTSVIPRLTKSSILQTNNTTTSNRKRSLSNIHHNNNRRKYYSLQQPLSQSERNKLASLEPSSSSIPHTTADSGGVHWDPHIDAFEILRAKITGITRSMQEFHVQELFHDEIMGQKRRQMARPSRTISSPVITTEHRSSNKRQLTGRRFSMANLNENNSLYLGHRRIKSQSFVPSDKEEEDDDDNKQEDETLTRSFHYYRMHNDYSEEEEEEEDDLGDRQLKSPNLTALFTTTNSLINSRLDELSETASIKSNTSQLEWQKQFLSLVTSCIHQSEALESLSTDVLNAEHRVRELMLVNDTLHEQFHEREKQYEERIRECQQVAHQQLVMIDSLEELTADINMKMESRRREMHRQEALRALDANNTLQDEELELQQQQNERWNFQRSVADLLNMDDKHDVIQKMRWEIGMFVGGGVGTGHVIHSYQDKLNGIDMMIAGTGATTAPYQRDDDPDEEQAEEQEQAQTTTFSISPSIHHIRLYQHQYILHLSSRDRQTRFSLLPKCLWVPDHETNQCQFQQTKRHLRCSTRFSFFQRKHHCRRCGAIVCQRHSGNRLPLFNTSRIHSTTGQWSRVCDNCFYDLIMH</sequence>
<evidence type="ECO:0000313" key="9">
    <source>
        <dbReference type="Proteomes" id="UP000469890"/>
    </source>
</evidence>
<feature type="compositionally biased region" description="Acidic residues" evidence="6">
    <location>
        <begin position="59"/>
        <end position="72"/>
    </location>
</feature>
<dbReference type="Proteomes" id="UP000469890">
    <property type="component" value="Unassembled WGS sequence"/>
</dbReference>
<dbReference type="CDD" id="cd15760">
    <property type="entry name" value="FYVE_scVPS27p_like"/>
    <property type="match status" value="1"/>
</dbReference>
<evidence type="ECO:0000259" key="7">
    <source>
        <dbReference type="PROSITE" id="PS50178"/>
    </source>
</evidence>
<keyword evidence="5" id="KW-0175">Coiled coil</keyword>
<dbReference type="InterPro" id="IPR052113">
    <property type="entry name" value="FYVE-type_Zinc_Finger"/>
</dbReference>
<dbReference type="GO" id="GO:0008270">
    <property type="term" value="F:zinc ion binding"/>
    <property type="evidence" value="ECO:0007669"/>
    <property type="project" value="UniProtKB-KW"/>
</dbReference>
<dbReference type="SMART" id="SM00064">
    <property type="entry name" value="FYVE"/>
    <property type="match status" value="1"/>
</dbReference>
<dbReference type="PROSITE" id="PS50178">
    <property type="entry name" value="ZF_FYVE"/>
    <property type="match status" value="1"/>
</dbReference>
<evidence type="ECO:0000256" key="1">
    <source>
        <dbReference type="ARBA" id="ARBA00022723"/>
    </source>
</evidence>
<feature type="compositionally biased region" description="Acidic residues" evidence="6">
    <location>
        <begin position="420"/>
        <end position="430"/>
    </location>
</feature>
<name>A0A8H4F7B7_MUCCL</name>
<dbReference type="InterPro" id="IPR000306">
    <property type="entry name" value="Znf_FYVE"/>
</dbReference>
<evidence type="ECO:0000256" key="4">
    <source>
        <dbReference type="PROSITE-ProRule" id="PRU00091"/>
    </source>
</evidence>
<dbReference type="InterPro" id="IPR013083">
    <property type="entry name" value="Znf_RING/FYVE/PHD"/>
</dbReference>
<feature type="region of interest" description="Disordered" evidence="6">
    <location>
        <begin position="260"/>
        <end position="318"/>
    </location>
</feature>
<evidence type="ECO:0000256" key="6">
    <source>
        <dbReference type="SAM" id="MobiDB-lite"/>
    </source>
</evidence>
<dbReference type="SUPFAM" id="SSF57903">
    <property type="entry name" value="FYVE/PHD zinc finger"/>
    <property type="match status" value="1"/>
</dbReference>
<reference evidence="8 9" key="1">
    <citation type="submission" date="2019-09" db="EMBL/GenBank/DDBJ databases">
        <authorList>
            <consortium name="DOE Joint Genome Institute"/>
            <person name="Mondo S.J."/>
            <person name="Navarro-Mendoza M.I."/>
            <person name="Perez-Arques C."/>
            <person name="Panchal S."/>
            <person name="Nicolas F.E."/>
            <person name="Ganguly P."/>
            <person name="Pangilinan J."/>
            <person name="Grigoriev I."/>
            <person name="Heitman J."/>
            <person name="Sanya K."/>
            <person name="Garre V."/>
        </authorList>
    </citation>
    <scope>NUCLEOTIDE SEQUENCE [LARGE SCALE GENOMIC DNA]</scope>
    <source>
        <strain evidence="8 9">MU402</strain>
    </source>
</reference>
<evidence type="ECO:0000256" key="3">
    <source>
        <dbReference type="ARBA" id="ARBA00022833"/>
    </source>
</evidence>
<comment type="caution">
    <text evidence="8">The sequence shown here is derived from an EMBL/GenBank/DDBJ whole genome shotgun (WGS) entry which is preliminary data.</text>
</comment>
<gene>
    <name evidence="8" type="ORF">FB192DRAFT_1356165</name>
</gene>
<feature type="compositionally biased region" description="Polar residues" evidence="6">
    <location>
        <begin position="48"/>
        <end position="58"/>
    </location>
</feature>
<feature type="region of interest" description="Disordered" evidence="6">
    <location>
        <begin position="48"/>
        <end position="99"/>
    </location>
</feature>
<dbReference type="InterPro" id="IPR017455">
    <property type="entry name" value="Znf_FYVE-rel"/>
</dbReference>
<proteinExistence type="predicted"/>
<dbReference type="PANTHER" id="PTHR39490:SF8">
    <property type="entry name" value="ZINC FINGER FYVE DOMAIN-CONTAINING PROTEIN 21"/>
    <property type="match status" value="1"/>
</dbReference>
<keyword evidence="3" id="KW-0862">Zinc</keyword>
<dbReference type="InterPro" id="IPR011011">
    <property type="entry name" value="Znf_FYVE_PHD"/>
</dbReference>
<feature type="domain" description="FYVE-type" evidence="7">
    <location>
        <begin position="767"/>
        <end position="823"/>
    </location>
</feature>
<keyword evidence="1" id="KW-0479">Metal-binding</keyword>
<feature type="non-terminal residue" evidence="8">
    <location>
        <position position="825"/>
    </location>
</feature>
<organism evidence="8 9">
    <name type="scientific">Mucor circinelloides f. lusitanicus</name>
    <name type="common">Mucor racemosus var. lusitanicus</name>
    <dbReference type="NCBI Taxonomy" id="29924"/>
    <lineage>
        <taxon>Eukaryota</taxon>
        <taxon>Fungi</taxon>
        <taxon>Fungi incertae sedis</taxon>
        <taxon>Mucoromycota</taxon>
        <taxon>Mucoromycotina</taxon>
        <taxon>Mucoromycetes</taxon>
        <taxon>Mucorales</taxon>
        <taxon>Mucorineae</taxon>
        <taxon>Mucoraceae</taxon>
        <taxon>Mucor</taxon>
    </lineage>
</organism>
<evidence type="ECO:0000256" key="2">
    <source>
        <dbReference type="ARBA" id="ARBA00022771"/>
    </source>
</evidence>
<dbReference type="EMBL" id="JAAECE010000001">
    <property type="protein sequence ID" value="KAF1807515.1"/>
    <property type="molecule type" value="Genomic_DNA"/>
</dbReference>